<feature type="region of interest" description="Disordered" evidence="1">
    <location>
        <begin position="13"/>
        <end position="46"/>
    </location>
</feature>
<evidence type="ECO:0000256" key="1">
    <source>
        <dbReference type="SAM" id="MobiDB-lite"/>
    </source>
</evidence>
<proteinExistence type="predicted"/>
<name>A0AB34X1B0_9ACTO</name>
<evidence type="ECO:0000313" key="3">
    <source>
        <dbReference type="Proteomes" id="UP000070572"/>
    </source>
</evidence>
<dbReference type="EMBL" id="LSDN01000014">
    <property type="protein sequence ID" value="KXB80666.1"/>
    <property type="molecule type" value="Genomic_DNA"/>
</dbReference>
<dbReference type="Proteomes" id="UP000070572">
    <property type="component" value="Unassembled WGS sequence"/>
</dbReference>
<comment type="caution">
    <text evidence="2">The sequence shown here is derived from an EMBL/GenBank/DDBJ whole genome shotgun (WGS) entry which is preliminary data.</text>
</comment>
<dbReference type="AlphaFoldDB" id="A0AB34X1B0"/>
<reference evidence="2 3" key="1">
    <citation type="submission" date="2016-01" db="EMBL/GenBank/DDBJ databases">
        <authorList>
            <person name="Mitreva M."/>
            <person name="Pepin K.H."/>
            <person name="Mihindukulasuriya K.A."/>
            <person name="Fulton R."/>
            <person name="Fronick C."/>
            <person name="O'Laughlin M."/>
            <person name="Miner T."/>
            <person name="Herter B."/>
            <person name="Rosa B.A."/>
            <person name="Cordes M."/>
            <person name="Tomlinson C."/>
            <person name="Wollam A."/>
            <person name="Palsikar V.B."/>
            <person name="Mardis E.R."/>
            <person name="Wilson R.K."/>
        </authorList>
    </citation>
    <scope>NUCLEOTIDE SEQUENCE [LARGE SCALE GENOMIC DNA]</scope>
    <source>
        <strain evidence="2 3">DNF00696</strain>
    </source>
</reference>
<sequence>MGIRIRKTSLRFPNSWAGGKTNPPRTNVSQLRAGKEGFDSPLASSI</sequence>
<protein>
    <submittedName>
        <fullName evidence="2">Uncharacterized protein</fullName>
    </submittedName>
</protein>
<organism evidence="2 3">
    <name type="scientific">Varibaculum cambriense</name>
    <dbReference type="NCBI Taxonomy" id="184870"/>
    <lineage>
        <taxon>Bacteria</taxon>
        <taxon>Bacillati</taxon>
        <taxon>Actinomycetota</taxon>
        <taxon>Actinomycetes</taxon>
        <taxon>Actinomycetales</taxon>
        <taxon>Actinomycetaceae</taxon>
        <taxon>Varibaculum</taxon>
    </lineage>
</organism>
<accession>A0AB34X1B0</accession>
<gene>
    <name evidence="2" type="ORF">HMPREF1862_00973</name>
</gene>
<evidence type="ECO:0000313" key="2">
    <source>
        <dbReference type="EMBL" id="KXB80666.1"/>
    </source>
</evidence>